<comment type="caution">
    <text evidence="1">The sequence shown here is derived from an EMBL/GenBank/DDBJ whole genome shotgun (WGS) entry which is preliminary data.</text>
</comment>
<reference evidence="1 2" key="1">
    <citation type="submission" date="2019-08" db="EMBL/GenBank/DDBJ databases">
        <title>Whole genome of Aphis craccivora.</title>
        <authorList>
            <person name="Voronova N.V."/>
            <person name="Shulinski R.S."/>
            <person name="Bandarenka Y.V."/>
            <person name="Zhorov D.G."/>
            <person name="Warner D."/>
        </authorList>
    </citation>
    <scope>NUCLEOTIDE SEQUENCE [LARGE SCALE GENOMIC DNA]</scope>
    <source>
        <strain evidence="1">180601</strain>
        <tissue evidence="1">Whole Body</tissue>
    </source>
</reference>
<dbReference type="EMBL" id="VUJU01000532">
    <property type="protein sequence ID" value="KAF0769780.1"/>
    <property type="molecule type" value="Genomic_DNA"/>
</dbReference>
<keyword evidence="2" id="KW-1185">Reference proteome</keyword>
<gene>
    <name evidence="1" type="ORF">FWK35_00009177</name>
</gene>
<proteinExistence type="predicted"/>
<protein>
    <submittedName>
        <fullName evidence="1">Calmodulin-binding transcription activator 1 isoform X2</fullName>
    </submittedName>
</protein>
<evidence type="ECO:0000313" key="1">
    <source>
        <dbReference type="EMBL" id="KAF0769780.1"/>
    </source>
</evidence>
<accession>A0A6G0ZFK9</accession>
<evidence type="ECO:0000313" key="2">
    <source>
        <dbReference type="Proteomes" id="UP000478052"/>
    </source>
</evidence>
<dbReference type="Proteomes" id="UP000478052">
    <property type="component" value="Unassembled WGS sequence"/>
</dbReference>
<dbReference type="OrthoDB" id="407555at2759"/>
<dbReference type="AlphaFoldDB" id="A0A6G0ZFK9"/>
<sequence>MNCKKKMSGRHESFTAEYCTGETVTLYSQQHHTRIHLQTHAHANNHIPLNQKGEPIKLPDNLESLPRAEHFPVQRHRWNTNEVSYNEVINKTILLRYSD</sequence>
<name>A0A6G0ZFK9_APHCR</name>
<organism evidence="1 2">
    <name type="scientific">Aphis craccivora</name>
    <name type="common">Cowpea aphid</name>
    <dbReference type="NCBI Taxonomy" id="307492"/>
    <lineage>
        <taxon>Eukaryota</taxon>
        <taxon>Metazoa</taxon>
        <taxon>Ecdysozoa</taxon>
        <taxon>Arthropoda</taxon>
        <taxon>Hexapoda</taxon>
        <taxon>Insecta</taxon>
        <taxon>Pterygota</taxon>
        <taxon>Neoptera</taxon>
        <taxon>Paraneoptera</taxon>
        <taxon>Hemiptera</taxon>
        <taxon>Sternorrhyncha</taxon>
        <taxon>Aphidomorpha</taxon>
        <taxon>Aphidoidea</taxon>
        <taxon>Aphididae</taxon>
        <taxon>Aphidini</taxon>
        <taxon>Aphis</taxon>
        <taxon>Aphis</taxon>
    </lineage>
</organism>